<gene>
    <name evidence="1" type="ORF">SDC9_122569</name>
</gene>
<sequence length="34" mass="4027">MFLHWLATFLIDEPPRISPYEIDSECLLPTDFTD</sequence>
<accession>A0A645CF98</accession>
<dbReference type="EMBL" id="VSSQ01026715">
    <property type="protein sequence ID" value="MPM75575.1"/>
    <property type="molecule type" value="Genomic_DNA"/>
</dbReference>
<evidence type="ECO:0000313" key="1">
    <source>
        <dbReference type="EMBL" id="MPM75575.1"/>
    </source>
</evidence>
<organism evidence="1">
    <name type="scientific">bioreactor metagenome</name>
    <dbReference type="NCBI Taxonomy" id="1076179"/>
    <lineage>
        <taxon>unclassified sequences</taxon>
        <taxon>metagenomes</taxon>
        <taxon>ecological metagenomes</taxon>
    </lineage>
</organism>
<comment type="caution">
    <text evidence="1">The sequence shown here is derived from an EMBL/GenBank/DDBJ whole genome shotgun (WGS) entry which is preliminary data.</text>
</comment>
<protein>
    <submittedName>
        <fullName evidence="1">Uncharacterized protein</fullName>
    </submittedName>
</protein>
<name>A0A645CF98_9ZZZZ</name>
<dbReference type="AlphaFoldDB" id="A0A645CF98"/>
<reference evidence="1" key="1">
    <citation type="submission" date="2019-08" db="EMBL/GenBank/DDBJ databases">
        <authorList>
            <person name="Kucharzyk K."/>
            <person name="Murdoch R.W."/>
            <person name="Higgins S."/>
            <person name="Loffler F."/>
        </authorList>
    </citation>
    <scope>NUCLEOTIDE SEQUENCE</scope>
</reference>
<proteinExistence type="predicted"/>